<evidence type="ECO:0000256" key="6">
    <source>
        <dbReference type="ARBA" id="ARBA00022777"/>
    </source>
</evidence>
<keyword evidence="12" id="KW-1185">Reference proteome</keyword>
<keyword evidence="6" id="KW-0418">Kinase</keyword>
<dbReference type="InterPro" id="IPR050351">
    <property type="entry name" value="BphY/WalK/GraS-like"/>
</dbReference>
<evidence type="ECO:0000313" key="11">
    <source>
        <dbReference type="EMBL" id="GGJ27639.1"/>
    </source>
</evidence>
<dbReference type="Gene3D" id="6.10.340.10">
    <property type="match status" value="1"/>
</dbReference>
<dbReference type="CDD" id="cd00075">
    <property type="entry name" value="HATPase"/>
    <property type="match status" value="1"/>
</dbReference>
<dbReference type="InterPro" id="IPR036890">
    <property type="entry name" value="HATPase_C_sf"/>
</dbReference>
<evidence type="ECO:0000256" key="3">
    <source>
        <dbReference type="ARBA" id="ARBA00012438"/>
    </source>
</evidence>
<dbReference type="Pfam" id="PF00512">
    <property type="entry name" value="HisKA"/>
    <property type="match status" value="1"/>
</dbReference>
<dbReference type="SMART" id="SM00304">
    <property type="entry name" value="HAMP"/>
    <property type="match status" value="1"/>
</dbReference>
<dbReference type="PROSITE" id="PS50109">
    <property type="entry name" value="HIS_KIN"/>
    <property type="match status" value="1"/>
</dbReference>
<dbReference type="InterPro" id="IPR036097">
    <property type="entry name" value="HisK_dim/P_sf"/>
</dbReference>
<dbReference type="InterPro" id="IPR003660">
    <property type="entry name" value="HAMP_dom"/>
</dbReference>
<dbReference type="CDD" id="cd06225">
    <property type="entry name" value="HAMP"/>
    <property type="match status" value="1"/>
</dbReference>
<dbReference type="Gene3D" id="3.30.565.10">
    <property type="entry name" value="Histidine kinase-like ATPase, C-terminal domain"/>
    <property type="match status" value="1"/>
</dbReference>
<comment type="catalytic activity">
    <reaction evidence="1">
        <text>ATP + protein L-histidine = ADP + protein N-phospho-L-histidine.</text>
        <dbReference type="EC" id="2.7.13.3"/>
    </reaction>
</comment>
<evidence type="ECO:0000259" key="10">
    <source>
        <dbReference type="PROSITE" id="PS50885"/>
    </source>
</evidence>
<dbReference type="Gene3D" id="1.10.287.130">
    <property type="match status" value="1"/>
</dbReference>
<evidence type="ECO:0000256" key="5">
    <source>
        <dbReference type="ARBA" id="ARBA00022679"/>
    </source>
</evidence>
<dbReference type="PANTHER" id="PTHR45453">
    <property type="entry name" value="PHOSPHATE REGULON SENSOR PROTEIN PHOR"/>
    <property type="match status" value="1"/>
</dbReference>
<dbReference type="InterPro" id="IPR004358">
    <property type="entry name" value="Sig_transdc_His_kin-like_C"/>
</dbReference>
<comment type="caution">
    <text evidence="11">The sequence shown here is derived from an EMBL/GenBank/DDBJ whole genome shotgun (WGS) entry which is preliminary data.</text>
</comment>
<feature type="transmembrane region" description="Helical" evidence="8">
    <location>
        <begin position="20"/>
        <end position="38"/>
    </location>
</feature>
<dbReference type="InterPro" id="IPR003661">
    <property type="entry name" value="HisK_dim/P_dom"/>
</dbReference>
<feature type="transmembrane region" description="Helical" evidence="8">
    <location>
        <begin position="119"/>
        <end position="137"/>
    </location>
</feature>
<dbReference type="PANTHER" id="PTHR45453:SF1">
    <property type="entry name" value="PHOSPHATE REGULON SENSOR PROTEIN PHOR"/>
    <property type="match status" value="1"/>
</dbReference>
<evidence type="ECO:0000259" key="9">
    <source>
        <dbReference type="PROSITE" id="PS50109"/>
    </source>
</evidence>
<feature type="domain" description="HAMP" evidence="10">
    <location>
        <begin position="139"/>
        <end position="197"/>
    </location>
</feature>
<dbReference type="Proteomes" id="UP000632222">
    <property type="component" value="Unassembled WGS sequence"/>
</dbReference>
<dbReference type="Pfam" id="PF00672">
    <property type="entry name" value="HAMP"/>
    <property type="match status" value="1"/>
</dbReference>
<evidence type="ECO:0000256" key="8">
    <source>
        <dbReference type="SAM" id="Phobius"/>
    </source>
</evidence>
<organism evidence="11 12">
    <name type="scientific">Deinococcus roseus</name>
    <dbReference type="NCBI Taxonomy" id="392414"/>
    <lineage>
        <taxon>Bacteria</taxon>
        <taxon>Thermotogati</taxon>
        <taxon>Deinococcota</taxon>
        <taxon>Deinococci</taxon>
        <taxon>Deinococcales</taxon>
        <taxon>Deinococcaceae</taxon>
        <taxon>Deinococcus</taxon>
    </lineage>
</organism>
<keyword evidence="4" id="KW-0597">Phosphoprotein</keyword>
<dbReference type="PROSITE" id="PS50885">
    <property type="entry name" value="HAMP"/>
    <property type="match status" value="1"/>
</dbReference>
<dbReference type="RefSeq" id="WP_189001406.1">
    <property type="nucleotide sequence ID" value="NZ_BMOD01000003.1"/>
</dbReference>
<dbReference type="EMBL" id="BMOD01000003">
    <property type="protein sequence ID" value="GGJ27639.1"/>
    <property type="molecule type" value="Genomic_DNA"/>
</dbReference>
<comment type="subcellular location">
    <subcellularLocation>
        <location evidence="2">Membrane</location>
    </subcellularLocation>
</comment>
<dbReference type="InterPro" id="IPR005467">
    <property type="entry name" value="His_kinase_dom"/>
</dbReference>
<proteinExistence type="predicted"/>
<name>A0ABQ2CWF3_9DEIO</name>
<dbReference type="SUPFAM" id="SSF158472">
    <property type="entry name" value="HAMP domain-like"/>
    <property type="match status" value="1"/>
</dbReference>
<dbReference type="SMART" id="SM00387">
    <property type="entry name" value="HATPase_c"/>
    <property type="match status" value="1"/>
</dbReference>
<keyword evidence="8" id="KW-0472">Membrane</keyword>
<dbReference type="SUPFAM" id="SSF47384">
    <property type="entry name" value="Homodimeric domain of signal transducing histidine kinase"/>
    <property type="match status" value="1"/>
</dbReference>
<keyword evidence="8" id="KW-1133">Transmembrane helix</keyword>
<evidence type="ECO:0000256" key="1">
    <source>
        <dbReference type="ARBA" id="ARBA00000085"/>
    </source>
</evidence>
<keyword evidence="7" id="KW-0902">Two-component regulatory system</keyword>
<dbReference type="PRINTS" id="PR00344">
    <property type="entry name" value="BCTRLSENSOR"/>
</dbReference>
<reference evidence="12" key="1">
    <citation type="journal article" date="2019" name="Int. J. Syst. Evol. Microbiol.">
        <title>The Global Catalogue of Microorganisms (GCM) 10K type strain sequencing project: providing services to taxonomists for standard genome sequencing and annotation.</title>
        <authorList>
            <consortium name="The Broad Institute Genomics Platform"/>
            <consortium name="The Broad Institute Genome Sequencing Center for Infectious Disease"/>
            <person name="Wu L."/>
            <person name="Ma J."/>
        </authorList>
    </citation>
    <scope>NUCLEOTIDE SEQUENCE [LARGE SCALE GENOMIC DNA]</scope>
    <source>
        <strain evidence="12">JCM 14370</strain>
    </source>
</reference>
<dbReference type="InterPro" id="IPR003594">
    <property type="entry name" value="HATPase_dom"/>
</dbReference>
<evidence type="ECO:0000256" key="2">
    <source>
        <dbReference type="ARBA" id="ARBA00004370"/>
    </source>
</evidence>
<protein>
    <recommendedName>
        <fullName evidence="3">histidine kinase</fullName>
        <ecNumber evidence="3">2.7.13.3</ecNumber>
    </recommendedName>
</protein>
<feature type="domain" description="Histidine kinase" evidence="9">
    <location>
        <begin position="205"/>
        <end position="418"/>
    </location>
</feature>
<accession>A0ABQ2CWF3</accession>
<gene>
    <name evidence="11" type="ORF">GCM10008938_12170</name>
</gene>
<dbReference type="Pfam" id="PF02518">
    <property type="entry name" value="HATPase_c"/>
    <property type="match status" value="1"/>
</dbReference>
<evidence type="ECO:0000313" key="12">
    <source>
        <dbReference type="Proteomes" id="UP000632222"/>
    </source>
</evidence>
<dbReference type="SMART" id="SM00388">
    <property type="entry name" value="HisKA"/>
    <property type="match status" value="1"/>
</dbReference>
<keyword evidence="8" id="KW-0812">Transmembrane</keyword>
<evidence type="ECO:0000256" key="7">
    <source>
        <dbReference type="ARBA" id="ARBA00023012"/>
    </source>
</evidence>
<keyword evidence="5" id="KW-0808">Transferase</keyword>
<dbReference type="EC" id="2.7.13.3" evidence="3"/>
<dbReference type="SUPFAM" id="SSF55874">
    <property type="entry name" value="ATPase domain of HSP90 chaperone/DNA topoisomerase II/histidine kinase"/>
    <property type="match status" value="1"/>
</dbReference>
<dbReference type="CDD" id="cd00082">
    <property type="entry name" value="HisKA"/>
    <property type="match status" value="1"/>
</dbReference>
<evidence type="ECO:0000256" key="4">
    <source>
        <dbReference type="ARBA" id="ARBA00022553"/>
    </source>
</evidence>
<sequence length="418" mass="46430">MARKLSRPSIYSIAGRLSLMTLAVVILTNLITVGFMQYQSWQRFENLPPNLKQVLQQRWEQDSREYKDSKIGPAVPNVQDFTIQVVTTPPLTISPLPEQPRMVKVPRGLRLRDDLQNSLLVSTLLGCLIGAALAVFFSRRLARPLEAIAHAAAQVSVGDLSTRVEMPSNAPAARQDEVFHLTQHFNLMAETLQRQEQERKHMIADIAHELRTPIAVMKAKLDALEDGIVPLDQNAVQRLQVQTALLSRLVDDLRTLSLADAGKLDLSTQVVDIAALVENVVSEYQTVAYRQKVQVQMNSSDDTILIPGDPDRLAQVISNLLENAVRYTPPQGQIHVAVERIQQRVTIRVQDTGNGIPEHALPHIFERFYRADGSRTRETGGTGLGLAIVRTLTELHGGSVRAWNQHGSGAVFQVELQG</sequence>